<sequence>MMRILRKLNIIFGSNNYEYSKSPAENPSKTCLQGLVVQIQWIHLFQALGDLADVSRKTTDGNIHWRGKGGGIFERVRLWQ</sequence>
<dbReference type="EMBL" id="RCBY01000430">
    <property type="protein sequence ID" value="RQH19900.1"/>
    <property type="molecule type" value="Genomic_DNA"/>
</dbReference>
<accession>A0A3N6QU56</accession>
<organism evidence="1 2">
    <name type="scientific">Okeania hirsuta</name>
    <dbReference type="NCBI Taxonomy" id="1458930"/>
    <lineage>
        <taxon>Bacteria</taxon>
        <taxon>Bacillati</taxon>
        <taxon>Cyanobacteriota</taxon>
        <taxon>Cyanophyceae</taxon>
        <taxon>Oscillatoriophycideae</taxon>
        <taxon>Oscillatoriales</taxon>
        <taxon>Microcoleaceae</taxon>
        <taxon>Okeania</taxon>
    </lineage>
</organism>
<gene>
    <name evidence="1" type="ORF">D5R40_32245</name>
</gene>
<protein>
    <submittedName>
        <fullName evidence="1">Uncharacterized protein</fullName>
    </submittedName>
</protein>
<comment type="caution">
    <text evidence="1">The sequence shown here is derived from an EMBL/GenBank/DDBJ whole genome shotgun (WGS) entry which is preliminary data.</text>
</comment>
<proteinExistence type="predicted"/>
<keyword evidence="2" id="KW-1185">Reference proteome</keyword>
<evidence type="ECO:0000313" key="1">
    <source>
        <dbReference type="EMBL" id="RQH19900.1"/>
    </source>
</evidence>
<dbReference type="AlphaFoldDB" id="A0A3N6QU56"/>
<reference evidence="1 2" key="1">
    <citation type="journal article" date="2018" name="ACS Chem. Biol.">
        <title>Ketoreductase domain dysfunction expands chemodiversity: malyngamide biosynthesis in the cyanobacterium Okeania hirsuta.</title>
        <authorList>
            <person name="Moss N.A."/>
            <person name="Leao T."/>
            <person name="Rankin M."/>
            <person name="McCullough T.M."/>
            <person name="Qu P."/>
            <person name="Korobeynikov A."/>
            <person name="Smith J.L."/>
            <person name="Gerwick L."/>
            <person name="Gerwick W.H."/>
        </authorList>
    </citation>
    <scope>NUCLEOTIDE SEQUENCE [LARGE SCALE GENOMIC DNA]</scope>
    <source>
        <strain evidence="1 2">PAB10Feb10-1</strain>
    </source>
</reference>
<evidence type="ECO:0000313" key="2">
    <source>
        <dbReference type="Proteomes" id="UP000269154"/>
    </source>
</evidence>
<name>A0A3N6QU56_9CYAN</name>
<dbReference type="Proteomes" id="UP000269154">
    <property type="component" value="Unassembled WGS sequence"/>
</dbReference>